<dbReference type="Pfam" id="PF00027">
    <property type="entry name" value="cNMP_binding"/>
    <property type="match status" value="1"/>
</dbReference>
<gene>
    <name evidence="2" type="ORF">ACFSUS_21660</name>
</gene>
<dbReference type="InterPro" id="IPR018490">
    <property type="entry name" value="cNMP-bd_dom_sf"/>
</dbReference>
<reference evidence="3" key="1">
    <citation type="journal article" date="2019" name="Int. J. Syst. Evol. Microbiol.">
        <title>The Global Catalogue of Microorganisms (GCM) 10K type strain sequencing project: providing services to taxonomists for standard genome sequencing and annotation.</title>
        <authorList>
            <consortium name="The Broad Institute Genomics Platform"/>
            <consortium name="The Broad Institute Genome Sequencing Center for Infectious Disease"/>
            <person name="Wu L."/>
            <person name="Ma J."/>
        </authorList>
    </citation>
    <scope>NUCLEOTIDE SEQUENCE [LARGE SCALE GENOMIC DNA]</scope>
    <source>
        <strain evidence="3">KCTC 42805</strain>
    </source>
</reference>
<dbReference type="RefSeq" id="WP_381525860.1">
    <property type="nucleotide sequence ID" value="NZ_JBHULN010000016.1"/>
</dbReference>
<feature type="domain" description="Cyclic nucleotide-binding" evidence="1">
    <location>
        <begin position="31"/>
        <end position="115"/>
    </location>
</feature>
<organism evidence="2 3">
    <name type="scientific">Spirosoma soli</name>
    <dbReference type="NCBI Taxonomy" id="1770529"/>
    <lineage>
        <taxon>Bacteria</taxon>
        <taxon>Pseudomonadati</taxon>
        <taxon>Bacteroidota</taxon>
        <taxon>Cytophagia</taxon>
        <taxon>Cytophagales</taxon>
        <taxon>Cytophagaceae</taxon>
        <taxon>Spirosoma</taxon>
    </lineage>
</organism>
<dbReference type="Gene3D" id="2.60.120.10">
    <property type="entry name" value="Jelly Rolls"/>
    <property type="match status" value="1"/>
</dbReference>
<dbReference type="EMBL" id="JBHULN010000016">
    <property type="protein sequence ID" value="MFD2573264.1"/>
    <property type="molecule type" value="Genomic_DNA"/>
</dbReference>
<dbReference type="CDD" id="cd00038">
    <property type="entry name" value="CAP_ED"/>
    <property type="match status" value="1"/>
</dbReference>
<dbReference type="SUPFAM" id="SSF51206">
    <property type="entry name" value="cAMP-binding domain-like"/>
    <property type="match status" value="1"/>
</dbReference>
<protein>
    <submittedName>
        <fullName evidence="2">Crp/Fnr family transcriptional regulator</fullName>
    </submittedName>
</protein>
<evidence type="ECO:0000313" key="2">
    <source>
        <dbReference type="EMBL" id="MFD2573264.1"/>
    </source>
</evidence>
<proteinExistence type="predicted"/>
<keyword evidence="3" id="KW-1185">Reference proteome</keyword>
<dbReference type="InterPro" id="IPR014710">
    <property type="entry name" value="RmlC-like_jellyroll"/>
</dbReference>
<dbReference type="Proteomes" id="UP001597469">
    <property type="component" value="Unassembled WGS sequence"/>
</dbReference>
<sequence length="196" mass="22816">MFEDFMPYLRQHLPMLTAEQIELIRSASVVRKVRRKQRLLQAGEVCQYKMFVIRGLLRTYHITDAGHEYAMKFTAEHGFLTDPESYVHQTPSKLCIDALEPSDVLLWNHDDFENLRIAIPELNALSEHMITHSNIETQKRILLNISSTPEERYLNFMTTYPDIFRRVPLHMVASYLGVSRETLTRIRQGLLVAAKG</sequence>
<comment type="caution">
    <text evidence="2">The sequence shown here is derived from an EMBL/GenBank/DDBJ whole genome shotgun (WGS) entry which is preliminary data.</text>
</comment>
<dbReference type="InterPro" id="IPR000595">
    <property type="entry name" value="cNMP-bd_dom"/>
</dbReference>
<name>A0ABW5M9D2_9BACT</name>
<accession>A0ABW5M9D2</accession>
<evidence type="ECO:0000259" key="1">
    <source>
        <dbReference type="Pfam" id="PF00027"/>
    </source>
</evidence>
<evidence type="ECO:0000313" key="3">
    <source>
        <dbReference type="Proteomes" id="UP001597469"/>
    </source>
</evidence>